<feature type="non-terminal residue" evidence="1">
    <location>
        <position position="1"/>
    </location>
</feature>
<evidence type="ECO:0000313" key="1">
    <source>
        <dbReference type="EMBL" id="PIR03280.1"/>
    </source>
</evidence>
<evidence type="ECO:0008006" key="3">
    <source>
        <dbReference type="Google" id="ProtNLM"/>
    </source>
</evidence>
<dbReference type="AlphaFoldDB" id="A0A2H0N315"/>
<gene>
    <name evidence="1" type="ORF">COV60_01260</name>
</gene>
<name>A0A2H0N315_9BACT</name>
<proteinExistence type="predicted"/>
<evidence type="ECO:0000313" key="2">
    <source>
        <dbReference type="Proteomes" id="UP000229782"/>
    </source>
</evidence>
<organism evidence="1 2">
    <name type="scientific">Candidatus Magasanikbacteria bacterium CG11_big_fil_rev_8_21_14_0_20_43_7</name>
    <dbReference type="NCBI Taxonomy" id="1974654"/>
    <lineage>
        <taxon>Bacteria</taxon>
        <taxon>Candidatus Magasanikiibacteriota</taxon>
    </lineage>
</organism>
<dbReference type="EMBL" id="PCWM01000022">
    <property type="protein sequence ID" value="PIR03280.1"/>
    <property type="molecule type" value="Genomic_DNA"/>
</dbReference>
<protein>
    <recommendedName>
        <fullName evidence="3">DUF11 domain-containing protein</fullName>
    </recommendedName>
</protein>
<reference evidence="1 2" key="1">
    <citation type="submission" date="2017-09" db="EMBL/GenBank/DDBJ databases">
        <title>Depth-based differentiation of microbial function through sediment-hosted aquifers and enrichment of novel symbionts in the deep terrestrial subsurface.</title>
        <authorList>
            <person name="Probst A.J."/>
            <person name="Ladd B."/>
            <person name="Jarett J.K."/>
            <person name="Geller-Mcgrath D.E."/>
            <person name="Sieber C.M."/>
            <person name="Emerson J.B."/>
            <person name="Anantharaman K."/>
            <person name="Thomas B.C."/>
            <person name="Malmstrom R."/>
            <person name="Stieglmeier M."/>
            <person name="Klingl A."/>
            <person name="Woyke T."/>
            <person name="Ryan C.M."/>
            <person name="Banfield J.F."/>
        </authorList>
    </citation>
    <scope>NUCLEOTIDE SEQUENCE [LARGE SCALE GENOMIC DNA]</scope>
    <source>
        <strain evidence="1">CG11_big_fil_rev_8_21_14_0_20_43_7</strain>
    </source>
</reference>
<sequence length="495" mass="53751">FKNAQLISLTSATIEVRYPSGFVFTTSSLRPDLGTDNIWTLGQLNNGDGAFIDISGNLYGNVGEGQSFRVFLTYTPSNFSSSFQKVATQETQIVSAPVRLALHGPSDVGQGVASTFDITVTPLANEEVMFPTHLALVFEPNAPYVLQTMNPESTGVADRSWNISVLTEETTYHITGAFAGGESPVSVEATLLGWQEGQEQSDAYIIATTSKDIVFAEQNLSIGLVVNGSQQDITVQPGERINATLNIKNTTEEQLTDVRVRMLFDAPSLDNRSILYWQGIEDSADGIIVGEQLSGTVRRGQITWSAQNISALSTLDPGESISIDVSLPIKTKEQVDLAKFEAYDITVASDIQYDIAGEKEITAAVPLVMSINSDTTFEVRDEISESTHIITWLLSNSFHPLKDIEAKVDLYGNIDFDPADVTVPAGTIAYNKEEQNLVWKVDTMPVSVDVLALQFPIVLLKKNPSQTQLTSKITVTATDTITGKQILLIGDDVGL</sequence>
<comment type="caution">
    <text evidence="1">The sequence shown here is derived from an EMBL/GenBank/DDBJ whole genome shotgun (WGS) entry which is preliminary data.</text>
</comment>
<accession>A0A2H0N315</accession>
<dbReference type="Proteomes" id="UP000229782">
    <property type="component" value="Unassembled WGS sequence"/>
</dbReference>